<organism evidence="2 3">
    <name type="scientific">Mesorhabditis spiculigera</name>
    <dbReference type="NCBI Taxonomy" id="96644"/>
    <lineage>
        <taxon>Eukaryota</taxon>
        <taxon>Metazoa</taxon>
        <taxon>Ecdysozoa</taxon>
        <taxon>Nematoda</taxon>
        <taxon>Chromadorea</taxon>
        <taxon>Rhabditida</taxon>
        <taxon>Rhabditina</taxon>
        <taxon>Rhabditomorpha</taxon>
        <taxon>Rhabditoidea</taxon>
        <taxon>Rhabditidae</taxon>
        <taxon>Mesorhabditinae</taxon>
        <taxon>Mesorhabditis</taxon>
    </lineage>
</organism>
<evidence type="ECO:0000313" key="2">
    <source>
        <dbReference type="EMBL" id="CAJ0578631.1"/>
    </source>
</evidence>
<dbReference type="EMBL" id="CATQJA010002654">
    <property type="protein sequence ID" value="CAJ0578631.1"/>
    <property type="molecule type" value="Genomic_DNA"/>
</dbReference>
<protein>
    <submittedName>
        <fullName evidence="2">Uncharacterized protein</fullName>
    </submittedName>
</protein>
<evidence type="ECO:0000313" key="3">
    <source>
        <dbReference type="Proteomes" id="UP001177023"/>
    </source>
</evidence>
<accession>A0AA36D0T1</accession>
<feature type="non-terminal residue" evidence="2">
    <location>
        <position position="1"/>
    </location>
</feature>
<proteinExistence type="predicted"/>
<dbReference type="AlphaFoldDB" id="A0AA36D0T1"/>
<dbReference type="Proteomes" id="UP001177023">
    <property type="component" value="Unassembled WGS sequence"/>
</dbReference>
<gene>
    <name evidence="2" type="ORF">MSPICULIGERA_LOCUS16875</name>
</gene>
<sequence length="130" mass="14523">MSAASGDLTPCYNTEKGLYQLPSTYSTSPDPAPYPHVHRGTFSQHETFSTSNPPHIAPPIYTISQSRSSSCSYDDTYPHPPCVISVGGHHDTRPWMVKNKRRIQFAVLIVILFLIVVPLIGFLLHLIFKN</sequence>
<feature type="transmembrane region" description="Helical" evidence="1">
    <location>
        <begin position="105"/>
        <end position="128"/>
    </location>
</feature>
<comment type="caution">
    <text evidence="2">The sequence shown here is derived from an EMBL/GenBank/DDBJ whole genome shotgun (WGS) entry which is preliminary data.</text>
</comment>
<evidence type="ECO:0000256" key="1">
    <source>
        <dbReference type="SAM" id="Phobius"/>
    </source>
</evidence>
<keyword evidence="3" id="KW-1185">Reference proteome</keyword>
<reference evidence="2" key="1">
    <citation type="submission" date="2023-06" db="EMBL/GenBank/DDBJ databases">
        <authorList>
            <person name="Delattre M."/>
        </authorList>
    </citation>
    <scope>NUCLEOTIDE SEQUENCE</scope>
    <source>
        <strain evidence="2">AF72</strain>
    </source>
</reference>
<keyword evidence="1" id="KW-1133">Transmembrane helix</keyword>
<keyword evidence="1" id="KW-0472">Membrane</keyword>
<name>A0AA36D0T1_9BILA</name>
<keyword evidence="1" id="KW-0812">Transmembrane</keyword>